<reference evidence="1 2" key="1">
    <citation type="submission" date="2018-09" db="EMBL/GenBank/DDBJ databases">
        <authorList>
            <person name="Zhu H."/>
        </authorList>
    </citation>
    <scope>NUCLEOTIDE SEQUENCE [LARGE SCALE GENOMIC DNA]</scope>
    <source>
        <strain evidence="1 2">K2R10-39</strain>
    </source>
</reference>
<proteinExistence type="predicted"/>
<sequence>MLRYDLDILLTISDSPLTPYAGMSDTEYKRIFQLAKERALYGFSPLAQRMIKDADESVLLALPQTRSMLDQKALSSVRQVLLEQGSLFVRRMDAVFRTHLDRAMQTMYTDLRPDLATVSINELSLIDDETVSRQIEVDRLLIRMRDADPDNIGRLNIMVAQMHGNREARERENPFRPYLLARTLHEVLAEIAADEAQNKLLFEHLSNAMINNLSDYYTGVRGAFESSGIKARFIAQPSKAVRNQHYFGGLTSLPQGMPEALNAQAMSGLQHMLELLRSVPVAAPGSAWFPAHDRPAVTLQDRVRTIFTPAAPSRLAAHMAQAAAGTGETAHDGVFTPASKSLIAQLSRYQALAAEGKAIDEKLTPEENQLFALREQIGPDKAGDPERVMIDVIAMLFEFLLGDDRIPLALRNQLSRLQVPFLKAAMLDPALLQHAAHPARQLLNRMTSAAIGCDMSTSLGKVIADEITRVSKRIVEEFDTDAAIFADALAGFEQFLATHLHQGDDAIVRCADALSDAERSSMLLAHIGASLANLLAPLNADPRISAFITTVWARVLTQAQLRDATGVYPEYRDLLPELVWSVQDKSNPQERSALMRLLPVLVRKLKAGMALLRLSEEESRQALDQLVELHTEVLRSTPAVKPASPPTFDELRQRFSLLTIDGAELSGMEGQAVEVPAAAIEAALAERGITASLHLQAEKLMPIQEGAQFLAELHPGACMKYAAEDGDAMTRLVWISRARSLYLFTASRDAGPIVYTAAALLQTLLDGRLRPVEYAPVFDRAVESLLAGAESLNR</sequence>
<evidence type="ECO:0000313" key="1">
    <source>
        <dbReference type="EMBL" id="RJG06118.1"/>
    </source>
</evidence>
<protein>
    <submittedName>
        <fullName evidence="1">DUF1631 family protein</fullName>
    </submittedName>
</protein>
<gene>
    <name evidence="1" type="ORF">D3870_08975</name>
</gene>
<dbReference type="Pfam" id="PF07793">
    <property type="entry name" value="DUF1631"/>
    <property type="match status" value="1"/>
</dbReference>
<comment type="caution">
    <text evidence="1">The sequence shown here is derived from an EMBL/GenBank/DDBJ whole genome shotgun (WGS) entry which is preliminary data.</text>
</comment>
<dbReference type="InterPro" id="IPR012434">
    <property type="entry name" value="DUF1631"/>
</dbReference>
<dbReference type="Proteomes" id="UP000285190">
    <property type="component" value="Unassembled WGS sequence"/>
</dbReference>
<dbReference type="AlphaFoldDB" id="A0A418X0U1"/>
<evidence type="ECO:0000313" key="2">
    <source>
        <dbReference type="Proteomes" id="UP000285190"/>
    </source>
</evidence>
<name>A0A418X0U1_9BURK</name>
<keyword evidence="2" id="KW-1185">Reference proteome</keyword>
<organism evidence="1 2">
    <name type="scientific">Noviherbaspirillum cavernae</name>
    <dbReference type="NCBI Taxonomy" id="2320862"/>
    <lineage>
        <taxon>Bacteria</taxon>
        <taxon>Pseudomonadati</taxon>
        <taxon>Pseudomonadota</taxon>
        <taxon>Betaproteobacteria</taxon>
        <taxon>Burkholderiales</taxon>
        <taxon>Oxalobacteraceae</taxon>
        <taxon>Noviherbaspirillum</taxon>
    </lineage>
</organism>
<dbReference type="EMBL" id="QYUN01000002">
    <property type="protein sequence ID" value="RJG06118.1"/>
    <property type="molecule type" value="Genomic_DNA"/>
</dbReference>
<accession>A0A418X0U1</accession>